<proteinExistence type="predicted"/>
<evidence type="ECO:0000313" key="3">
    <source>
        <dbReference type="EMBL" id="MBP2329386.1"/>
    </source>
</evidence>
<dbReference type="NCBIfam" id="NF037959">
    <property type="entry name" value="MFS_SpdSyn"/>
    <property type="match status" value="1"/>
</dbReference>
<dbReference type="EMBL" id="JAGINW010000001">
    <property type="protein sequence ID" value="MBP2329386.1"/>
    <property type="molecule type" value="Genomic_DNA"/>
</dbReference>
<keyword evidence="4" id="KW-1185">Reference proteome</keyword>
<evidence type="ECO:0000256" key="2">
    <source>
        <dbReference type="SAM" id="Phobius"/>
    </source>
</evidence>
<keyword evidence="2" id="KW-0812">Transmembrane</keyword>
<feature type="transmembrane region" description="Helical" evidence="2">
    <location>
        <begin position="91"/>
        <end position="110"/>
    </location>
</feature>
<keyword evidence="2" id="KW-1133">Transmembrane helix</keyword>
<reference evidence="3 4" key="1">
    <citation type="submission" date="2021-03" db="EMBL/GenBank/DDBJ databases">
        <title>Sequencing the genomes of 1000 actinobacteria strains.</title>
        <authorList>
            <person name="Klenk H.-P."/>
        </authorList>
    </citation>
    <scope>NUCLEOTIDE SEQUENCE [LARGE SCALE GENOMIC DNA]</scope>
    <source>
        <strain evidence="3 4">DSM 46670</strain>
    </source>
</reference>
<keyword evidence="1" id="KW-0620">Polyamine biosynthesis</keyword>
<keyword evidence="2" id="KW-0472">Membrane</keyword>
<evidence type="ECO:0000313" key="4">
    <source>
        <dbReference type="Proteomes" id="UP001519332"/>
    </source>
</evidence>
<dbReference type="CDD" id="cd02440">
    <property type="entry name" value="AdoMet_MTases"/>
    <property type="match status" value="1"/>
</dbReference>
<dbReference type="InterPro" id="IPR029063">
    <property type="entry name" value="SAM-dependent_MTases_sf"/>
</dbReference>
<dbReference type="Gene3D" id="3.40.50.150">
    <property type="entry name" value="Vaccinia Virus protein VP39"/>
    <property type="match status" value="1"/>
</dbReference>
<dbReference type="RefSeq" id="WP_209646187.1">
    <property type="nucleotide sequence ID" value="NZ_JAGINW010000001.1"/>
</dbReference>
<protein>
    <submittedName>
        <fullName evidence="3">Spermidine synthase</fullName>
    </submittedName>
</protein>
<dbReference type="Gene3D" id="1.20.1250.20">
    <property type="entry name" value="MFS general substrate transporter like domains"/>
    <property type="match status" value="1"/>
</dbReference>
<dbReference type="PANTHER" id="PTHR43317">
    <property type="entry name" value="THERMOSPERMINE SYNTHASE ACAULIS5"/>
    <property type="match status" value="1"/>
</dbReference>
<feature type="transmembrane region" description="Helical" evidence="2">
    <location>
        <begin position="193"/>
        <end position="212"/>
    </location>
</feature>
<dbReference type="InterPro" id="IPR036259">
    <property type="entry name" value="MFS_trans_sf"/>
</dbReference>
<dbReference type="Proteomes" id="UP001519332">
    <property type="component" value="Unassembled WGS sequence"/>
</dbReference>
<dbReference type="PANTHER" id="PTHR43317:SF1">
    <property type="entry name" value="THERMOSPERMINE SYNTHASE ACAULIS5"/>
    <property type="match status" value="1"/>
</dbReference>
<comment type="caution">
    <text evidence="3">The sequence shown here is derived from an EMBL/GenBank/DDBJ whole genome shotgun (WGS) entry which is preliminary data.</text>
</comment>
<name>A0ABS4TYA8_9PSEU</name>
<feature type="transmembrane region" description="Helical" evidence="2">
    <location>
        <begin position="122"/>
        <end position="148"/>
    </location>
</feature>
<evidence type="ECO:0000256" key="1">
    <source>
        <dbReference type="ARBA" id="ARBA00023115"/>
    </source>
</evidence>
<dbReference type="SUPFAM" id="SSF103473">
    <property type="entry name" value="MFS general substrate transporter"/>
    <property type="match status" value="1"/>
</dbReference>
<dbReference type="SUPFAM" id="SSF53335">
    <property type="entry name" value="S-adenosyl-L-methionine-dependent methyltransferases"/>
    <property type="match status" value="1"/>
</dbReference>
<sequence>MAAQDQLQEQASRPVGQQVPRRLPAWAAAVLAFGSSAAVLLLEVLAARLVAPYIGINLQVNSAVIGIALAAIALGAWAGGRLADTRDPAKLIGRCLIAGGICTLLVLPLLRWVGGSLQATSPIAVIGLASLTIFVPCLLLSMVSPLVVKLQLSSLERTGRVVGRLSGIGTLGGILATFLTGFVLVATLPSSTILLITGGILVVGGLITEIAFARRRAVVAAAFMAAGLGAAVLTVVAPQPCQVESAYNCIRTVAHPEKADVKILKLSTSEHSHVDMTDPGRLHMGYVQALAAAADLIKPGQALDGLHIGGGAGTLPTNLRLTRPGGVQTVYEIDPGLVDFAKRELLLRPDDRLRVEVGDGRMGLRQQATQSVDLVVEDAFGAHSPPWHLTTREVALDAQRVLRPGGLYTMNIIDFPPSEFVKSAVRTVQGVFKHVVLISYNEIIDTTSGGNVIVVASDTPIALEDLRRNLAARDGSGLLIVADEARAAGYTEGAGELTDDFAPVDQLITVPLRYW</sequence>
<feature type="transmembrane region" description="Helical" evidence="2">
    <location>
        <begin position="168"/>
        <end position="187"/>
    </location>
</feature>
<accession>A0ABS4TYA8</accession>
<feature type="transmembrane region" description="Helical" evidence="2">
    <location>
        <begin position="219"/>
        <end position="237"/>
    </location>
</feature>
<organism evidence="3 4">
    <name type="scientific">Kibdelosporangium banguiense</name>
    <dbReference type="NCBI Taxonomy" id="1365924"/>
    <lineage>
        <taxon>Bacteria</taxon>
        <taxon>Bacillati</taxon>
        <taxon>Actinomycetota</taxon>
        <taxon>Actinomycetes</taxon>
        <taxon>Pseudonocardiales</taxon>
        <taxon>Pseudonocardiaceae</taxon>
        <taxon>Kibdelosporangium</taxon>
    </lineage>
</organism>
<gene>
    <name evidence="3" type="ORF">JOF56_009771</name>
</gene>
<feature type="transmembrane region" description="Helical" evidence="2">
    <location>
        <begin position="58"/>
        <end position="79"/>
    </location>
</feature>
<feature type="transmembrane region" description="Helical" evidence="2">
    <location>
        <begin position="23"/>
        <end position="46"/>
    </location>
</feature>